<accession>A0ABV6DWU2</accession>
<organism evidence="1 2">
    <name type="scientific">Nocardioides zeicaulis</name>
    <dbReference type="NCBI Taxonomy" id="1776857"/>
    <lineage>
        <taxon>Bacteria</taxon>
        <taxon>Bacillati</taxon>
        <taxon>Actinomycetota</taxon>
        <taxon>Actinomycetes</taxon>
        <taxon>Propionibacteriales</taxon>
        <taxon>Nocardioidaceae</taxon>
        <taxon>Nocardioides</taxon>
    </lineage>
</organism>
<dbReference type="Proteomes" id="UP001589698">
    <property type="component" value="Unassembled WGS sequence"/>
</dbReference>
<evidence type="ECO:0000313" key="2">
    <source>
        <dbReference type="Proteomes" id="UP001589698"/>
    </source>
</evidence>
<evidence type="ECO:0000313" key="1">
    <source>
        <dbReference type="EMBL" id="MFC0221192.1"/>
    </source>
</evidence>
<reference evidence="1 2" key="1">
    <citation type="submission" date="2024-09" db="EMBL/GenBank/DDBJ databases">
        <authorList>
            <person name="Sun Q."/>
            <person name="Mori K."/>
        </authorList>
    </citation>
    <scope>NUCLEOTIDE SEQUENCE [LARGE SCALE GENOMIC DNA]</scope>
    <source>
        <strain evidence="1 2">CCM 8654</strain>
    </source>
</reference>
<dbReference type="EMBL" id="JBHLXH010000001">
    <property type="protein sequence ID" value="MFC0221192.1"/>
    <property type="molecule type" value="Genomic_DNA"/>
</dbReference>
<keyword evidence="2" id="KW-1185">Reference proteome</keyword>
<sequence>MAGEFDDPGEASERTLAEIIADLTWEDIVADGVTTTEEIDAALRARGLDPNRYDYLYE</sequence>
<proteinExistence type="predicted"/>
<protein>
    <submittedName>
        <fullName evidence="1">Uncharacterized protein</fullName>
    </submittedName>
</protein>
<gene>
    <name evidence="1" type="ORF">ACFFJG_01760</name>
</gene>
<dbReference type="RefSeq" id="WP_378516898.1">
    <property type="nucleotide sequence ID" value="NZ_CBCSDI010000052.1"/>
</dbReference>
<name>A0ABV6DWU2_9ACTN</name>
<comment type="caution">
    <text evidence="1">The sequence shown here is derived from an EMBL/GenBank/DDBJ whole genome shotgun (WGS) entry which is preliminary data.</text>
</comment>